<dbReference type="Pfam" id="PF09972">
    <property type="entry name" value="DUF2207"/>
    <property type="match status" value="1"/>
</dbReference>
<dbReference type="InterPro" id="IPR048389">
    <property type="entry name" value="YciQ-like_C"/>
</dbReference>
<dbReference type="Pfam" id="PF20990">
    <property type="entry name" value="DUF2207_C"/>
    <property type="match status" value="1"/>
</dbReference>
<gene>
    <name evidence="3" type="ORF">HMPREF0216_00804</name>
</gene>
<keyword evidence="4" id="KW-1185">Reference proteome</keyword>
<dbReference type="AlphaFoldDB" id="L1QKG2"/>
<dbReference type="STRING" id="545697.HMPREF0216_00804"/>
<protein>
    <recommendedName>
        <fullName evidence="5">DUF2207 domain-containing protein</fullName>
    </recommendedName>
</protein>
<organism evidence="3 4">
    <name type="scientific">Clostridium celatum DSM 1785</name>
    <dbReference type="NCBI Taxonomy" id="545697"/>
    <lineage>
        <taxon>Bacteria</taxon>
        <taxon>Bacillati</taxon>
        <taxon>Bacillota</taxon>
        <taxon>Clostridia</taxon>
        <taxon>Eubacteriales</taxon>
        <taxon>Clostridiaceae</taxon>
        <taxon>Clostridium</taxon>
    </lineage>
</organism>
<evidence type="ECO:0008006" key="5">
    <source>
        <dbReference type="Google" id="ProtNLM"/>
    </source>
</evidence>
<sequence>MIIPQNLFSTSREYYIDNLDIEAKILQNGDVEVNEILQYRFSGQFNGIFRNLISYGSDGYIINDVSIIDESGNTIKATEGYNEENNTYEINDLGGETQIKLFTKSSDETKSINIKYTIKEAAKKYENFSEFYWNFYTVENIDSVKSGTLKISLKNDNFNKDSFYYELFGDGKIDSNYTEDLVEVNFKDLTSLIGIKLQFQKDYLNMVDEIPIDIDENNNGDYSSYEKCDISENNNSSIFIILGILICGGVGAWFINKSKFENELAKYREEYIFTNNEFLIDPPSDLPPALVNLLINEKYVNESMLNPTLFYLANKGYYKLEEKTIILDKKGKKTNKEDLVFTRVNLNTNLEFEHLDYVLKWFEKYESEGSFTLQEIKKVVKSENKAKEFVEKLSKWQKIVIQDAENRGFYTEIRNKKVLENSWYNEKLKWLNYKEYLKKIGNTHIVKIDDRIGDNLIYAYALEITNKEFKNLIDAIKIDTKMNNYDLYSNNHWLYDNYFYYTTLFNDINGTAHNAANPPNNSSSDFGGISSGGGFTGGGGGDSGAF</sequence>
<dbReference type="RefSeq" id="WP_005211282.1">
    <property type="nucleotide sequence ID" value="NZ_KB291616.1"/>
</dbReference>
<dbReference type="InterPro" id="IPR018702">
    <property type="entry name" value="DUF2207"/>
</dbReference>
<evidence type="ECO:0000313" key="4">
    <source>
        <dbReference type="Proteomes" id="UP000010420"/>
    </source>
</evidence>
<dbReference type="EMBL" id="AMEZ01000024">
    <property type="protein sequence ID" value="EKY28453.1"/>
    <property type="molecule type" value="Genomic_DNA"/>
</dbReference>
<name>L1QKG2_9CLOT</name>
<evidence type="ECO:0000313" key="3">
    <source>
        <dbReference type="EMBL" id="EKY28453.1"/>
    </source>
</evidence>
<reference evidence="3 4" key="1">
    <citation type="submission" date="2012-05" db="EMBL/GenBank/DDBJ databases">
        <authorList>
            <person name="Weinstock G."/>
            <person name="Sodergren E."/>
            <person name="Lobos E.A."/>
            <person name="Fulton L."/>
            <person name="Fulton R."/>
            <person name="Courtney L."/>
            <person name="Fronick C."/>
            <person name="O'Laughlin M."/>
            <person name="Godfrey J."/>
            <person name="Wilson R.M."/>
            <person name="Miner T."/>
            <person name="Farmer C."/>
            <person name="Delehaunty K."/>
            <person name="Cordes M."/>
            <person name="Minx P."/>
            <person name="Tomlinson C."/>
            <person name="Chen J."/>
            <person name="Wollam A."/>
            <person name="Pepin K.H."/>
            <person name="Bhonagiri V."/>
            <person name="Zhang X."/>
            <person name="Suruliraj S."/>
            <person name="Warren W."/>
            <person name="Mitreva M."/>
            <person name="Mardis E.R."/>
            <person name="Wilson R.K."/>
        </authorList>
    </citation>
    <scope>NUCLEOTIDE SEQUENCE [LARGE SCALE GENOMIC DNA]</scope>
    <source>
        <strain evidence="3 4">DSM 1785</strain>
    </source>
</reference>
<dbReference type="HOGENOM" id="CLU_476269_0_0_9"/>
<comment type="caution">
    <text evidence="3">The sequence shown here is derived from an EMBL/GenBank/DDBJ whole genome shotgun (WGS) entry which is preliminary data.</text>
</comment>
<proteinExistence type="predicted"/>
<dbReference type="PATRIC" id="fig|545697.3.peg.791"/>
<feature type="domain" description="DUF2207" evidence="1">
    <location>
        <begin position="16"/>
        <end position="190"/>
    </location>
</feature>
<dbReference type="eggNOG" id="COG4907">
    <property type="taxonomic scope" value="Bacteria"/>
</dbReference>
<evidence type="ECO:0000259" key="2">
    <source>
        <dbReference type="Pfam" id="PF20990"/>
    </source>
</evidence>
<feature type="domain" description="Predicted membrane protein YciQ-like C-terminal" evidence="2">
    <location>
        <begin position="277"/>
        <end position="415"/>
    </location>
</feature>
<evidence type="ECO:0000259" key="1">
    <source>
        <dbReference type="Pfam" id="PF09972"/>
    </source>
</evidence>
<dbReference type="Proteomes" id="UP000010420">
    <property type="component" value="Unassembled WGS sequence"/>
</dbReference>
<accession>L1QKG2</accession>